<dbReference type="EMBL" id="JACOQH010000013">
    <property type="protein sequence ID" value="MBC5754911.1"/>
    <property type="molecule type" value="Genomic_DNA"/>
</dbReference>
<evidence type="ECO:0000313" key="1">
    <source>
        <dbReference type="EMBL" id="MBC5754911.1"/>
    </source>
</evidence>
<gene>
    <name evidence="1" type="ORF">H8Z76_13055</name>
</gene>
<keyword evidence="2" id="KW-1185">Reference proteome</keyword>
<comment type="caution">
    <text evidence="1">The sequence shown here is derived from an EMBL/GenBank/DDBJ whole genome shotgun (WGS) entry which is preliminary data.</text>
</comment>
<protein>
    <submittedName>
        <fullName evidence="1">Uncharacterized protein</fullName>
    </submittedName>
</protein>
<reference evidence="1 2" key="1">
    <citation type="submission" date="2020-08" db="EMBL/GenBank/DDBJ databases">
        <title>Genome public.</title>
        <authorList>
            <person name="Liu C."/>
            <person name="Sun Q."/>
        </authorList>
    </citation>
    <scope>NUCLEOTIDE SEQUENCE [LARGE SCALE GENOMIC DNA]</scope>
    <source>
        <strain evidence="1 2">BX0805</strain>
    </source>
</reference>
<organism evidence="1 2">
    <name type="scientific">Roseburia yibonii</name>
    <dbReference type="NCBI Taxonomy" id="2763063"/>
    <lineage>
        <taxon>Bacteria</taxon>
        <taxon>Bacillati</taxon>
        <taxon>Bacillota</taxon>
        <taxon>Clostridia</taxon>
        <taxon>Lachnospirales</taxon>
        <taxon>Lachnospiraceae</taxon>
        <taxon>Roseburia</taxon>
    </lineage>
</organism>
<name>A0ABR7IDG9_9FIRM</name>
<evidence type="ECO:0000313" key="2">
    <source>
        <dbReference type="Proteomes" id="UP000621540"/>
    </source>
</evidence>
<accession>A0ABR7IDG9</accession>
<proteinExistence type="predicted"/>
<sequence length="146" mass="17299">MEKQITSAIIYPISILEYNCVKKFINGSETYAQKHNKSHEWLSKSLDTVDKGLKVTFIHVWDVDEQVFDGIHYDKEMVFQAYLSFNTLEYEMYPMGEFCAKDIDALMSRYENNPDFIFAQLDWDASKEEIIEEFLNDLKNYDYTVN</sequence>
<dbReference type="RefSeq" id="WP_186982781.1">
    <property type="nucleotide sequence ID" value="NZ_JACOQH010000013.1"/>
</dbReference>
<dbReference type="Proteomes" id="UP000621540">
    <property type="component" value="Unassembled WGS sequence"/>
</dbReference>